<dbReference type="Proteomes" id="UP000189681">
    <property type="component" value="Unassembled WGS sequence"/>
</dbReference>
<comment type="caution">
    <text evidence="1">The sequence shown here is derived from an EMBL/GenBank/DDBJ whole genome shotgun (WGS) entry which is preliminary data.</text>
</comment>
<dbReference type="STRING" id="1004156.AYP45_14970"/>
<name>A0A1V4AQG3_9BACT</name>
<organism evidence="1 2">
    <name type="scientific">Candidatus Brocadia carolinensis</name>
    <dbReference type="NCBI Taxonomy" id="1004156"/>
    <lineage>
        <taxon>Bacteria</taxon>
        <taxon>Pseudomonadati</taxon>
        <taxon>Planctomycetota</taxon>
        <taxon>Candidatus Brocadiia</taxon>
        <taxon>Candidatus Brocadiales</taxon>
        <taxon>Candidatus Brocadiaceae</taxon>
        <taxon>Candidatus Brocadia</taxon>
    </lineage>
</organism>
<proteinExistence type="predicted"/>
<sequence length="111" mass="12816">MVNNVNPATSKLLDQIKRLSAHTTKKEENHVDFKDTIINNKTNTTRELKTTNLLNSIEKMQKKINIPTEPVEDIKMEIYPKSLQTSELPSFVDISRNDREEPLGTFLDVYL</sequence>
<accession>A0A1V4AQG3</accession>
<dbReference type="AlphaFoldDB" id="A0A1V4AQG3"/>
<reference evidence="1 2" key="1">
    <citation type="journal article" date="2017" name="Water Res.">
        <title>Discovery and metagenomic analysis of an anammox bacterial enrichment related to Candidatus "Brocadia caroliniensis" in a full-scale glycerol-fed nitritation-denitritation separate centrate treatment process.</title>
        <authorList>
            <person name="Park H."/>
            <person name="Brotto A.C."/>
            <person name="van Loosdrecht M.C."/>
            <person name="Chandran K."/>
        </authorList>
    </citation>
    <scope>NUCLEOTIDE SEQUENCE [LARGE SCALE GENOMIC DNA]</scope>
    <source>
        <strain evidence="1">26THWARD</strain>
    </source>
</reference>
<gene>
    <name evidence="1" type="ORF">AYP45_14970</name>
</gene>
<evidence type="ECO:0000313" key="1">
    <source>
        <dbReference type="EMBL" id="OOP55354.1"/>
    </source>
</evidence>
<dbReference type="EMBL" id="AYTS01000148">
    <property type="protein sequence ID" value="OOP55354.1"/>
    <property type="molecule type" value="Genomic_DNA"/>
</dbReference>
<protein>
    <submittedName>
        <fullName evidence="1">Uncharacterized protein</fullName>
    </submittedName>
</protein>
<evidence type="ECO:0000313" key="2">
    <source>
        <dbReference type="Proteomes" id="UP000189681"/>
    </source>
</evidence>